<evidence type="ECO:0000256" key="2">
    <source>
        <dbReference type="ARBA" id="ARBA00022525"/>
    </source>
</evidence>
<gene>
    <name evidence="7" type="primary">Muc2_2</name>
    <name evidence="7" type="ORF">ODOGUJ_R15298</name>
</gene>
<dbReference type="Proteomes" id="UP000522663">
    <property type="component" value="Unassembled WGS sequence"/>
</dbReference>
<dbReference type="PANTHER" id="PTHR15031:SF6">
    <property type="entry name" value="CARTILAGE INTERMEDIATE LAYER PROTEIN 1-LIKE ISOFORM X1"/>
    <property type="match status" value="1"/>
</dbReference>
<feature type="non-terminal residue" evidence="7">
    <location>
        <position position="1"/>
    </location>
</feature>
<comment type="caution">
    <text evidence="7">The sequence shown here is derived from an EMBL/GenBank/DDBJ whole genome shotgun (WGS) entry which is preliminary data.</text>
</comment>
<proteinExistence type="predicted"/>
<dbReference type="OrthoDB" id="10056274at2759"/>
<evidence type="ECO:0000259" key="6">
    <source>
        <dbReference type="Pfam" id="PF13330"/>
    </source>
</evidence>
<evidence type="ECO:0000256" key="1">
    <source>
        <dbReference type="ARBA" id="ARBA00004613"/>
    </source>
</evidence>
<dbReference type="Pfam" id="PF13330">
    <property type="entry name" value="Mucin2_WxxW"/>
    <property type="match status" value="1"/>
</dbReference>
<dbReference type="InterPro" id="IPR025155">
    <property type="entry name" value="WxxW_domain"/>
</dbReference>
<evidence type="ECO:0000256" key="5">
    <source>
        <dbReference type="SAM" id="MobiDB-lite"/>
    </source>
</evidence>
<keyword evidence="3" id="KW-0732">Signal</keyword>
<evidence type="ECO:0000313" key="7">
    <source>
        <dbReference type="EMBL" id="NXJ16962.1"/>
    </source>
</evidence>
<evidence type="ECO:0000256" key="4">
    <source>
        <dbReference type="ARBA" id="ARBA00023180"/>
    </source>
</evidence>
<keyword evidence="8" id="KW-1185">Reference proteome</keyword>
<reference evidence="7 8" key="1">
    <citation type="submission" date="2019-09" db="EMBL/GenBank/DDBJ databases">
        <title>Bird 10,000 Genomes (B10K) Project - Family phase.</title>
        <authorList>
            <person name="Zhang G."/>
        </authorList>
    </citation>
    <scope>NUCLEOTIDE SEQUENCE [LARGE SCALE GENOMIC DNA]</scope>
    <source>
        <strain evidence="7">B10K-DU-001-53</strain>
        <tissue evidence="7">Muscle</tissue>
    </source>
</reference>
<dbReference type="PANTHER" id="PTHR15031">
    <property type="entry name" value="CARTILAGE INTERMEDIATE LAYER PROTEIN CLIP"/>
    <property type="match status" value="1"/>
</dbReference>
<accession>A0A7K9Z3R0</accession>
<dbReference type="AlphaFoldDB" id="A0A7K9Z3R0"/>
<sequence>DCIWTDWIDVSQPDISDVNSGDYETFDKINNSSWVCVKAENISCRAKDYPNVSLEELGQKVECNVNKGLICNNKDQENNNNISYCHNYEISICCTPNKPECIPGTEFTTTASTPVSQSTTTTIAWTSTVSSTTAPTPTTTGSTPSTTSGTTLSSSTSGSTVSTTPA</sequence>
<protein>
    <submittedName>
        <fullName evidence="7">MUC2 protein</fullName>
    </submittedName>
</protein>
<feature type="domain" description="WxxW" evidence="6">
    <location>
        <begin position="4"/>
        <end position="94"/>
    </location>
</feature>
<dbReference type="GO" id="GO:0005576">
    <property type="term" value="C:extracellular region"/>
    <property type="evidence" value="ECO:0007669"/>
    <property type="project" value="UniProtKB-SubCell"/>
</dbReference>
<dbReference type="InterPro" id="IPR039675">
    <property type="entry name" value="CILP1/CILP2"/>
</dbReference>
<feature type="non-terminal residue" evidence="7">
    <location>
        <position position="166"/>
    </location>
</feature>
<evidence type="ECO:0000313" key="8">
    <source>
        <dbReference type="Proteomes" id="UP000522663"/>
    </source>
</evidence>
<evidence type="ECO:0000256" key="3">
    <source>
        <dbReference type="ARBA" id="ARBA00022729"/>
    </source>
</evidence>
<name>A0A7K9Z3R0_9GALL</name>
<organism evidence="7 8">
    <name type="scientific">Odontophorus gujanensis</name>
    <name type="common">marbled wood quail</name>
    <dbReference type="NCBI Taxonomy" id="886794"/>
    <lineage>
        <taxon>Eukaryota</taxon>
        <taxon>Metazoa</taxon>
        <taxon>Chordata</taxon>
        <taxon>Craniata</taxon>
        <taxon>Vertebrata</taxon>
        <taxon>Euteleostomi</taxon>
        <taxon>Archelosauria</taxon>
        <taxon>Archosauria</taxon>
        <taxon>Dinosauria</taxon>
        <taxon>Saurischia</taxon>
        <taxon>Theropoda</taxon>
        <taxon>Coelurosauria</taxon>
        <taxon>Aves</taxon>
        <taxon>Neognathae</taxon>
        <taxon>Galloanserae</taxon>
        <taxon>Galliformes</taxon>
        <taxon>Odontophoridae</taxon>
        <taxon>Odontophorus</taxon>
    </lineage>
</organism>
<dbReference type="EMBL" id="VXAB01026177">
    <property type="protein sequence ID" value="NXJ16962.1"/>
    <property type="molecule type" value="Genomic_DNA"/>
</dbReference>
<keyword evidence="4" id="KW-0325">Glycoprotein</keyword>
<comment type="subcellular location">
    <subcellularLocation>
        <location evidence="1">Secreted</location>
    </subcellularLocation>
</comment>
<feature type="region of interest" description="Disordered" evidence="5">
    <location>
        <begin position="127"/>
        <end position="166"/>
    </location>
</feature>
<keyword evidence="2" id="KW-0964">Secreted</keyword>